<dbReference type="InterPro" id="IPR029058">
    <property type="entry name" value="AB_hydrolase_fold"/>
</dbReference>
<feature type="domain" description="AB hydrolase-1" evidence="1">
    <location>
        <begin position="10"/>
        <end position="223"/>
    </location>
</feature>
<protein>
    <submittedName>
        <fullName evidence="2">2-hydroxy-6-oxononadienedioate/2-hydroxy-6-oxononatrienedioate hydrolase</fullName>
        <ecNumber evidence="2">3.7.1.14</ecNumber>
    </submittedName>
</protein>
<evidence type="ECO:0000313" key="2">
    <source>
        <dbReference type="EMBL" id="KZL16561.1"/>
    </source>
</evidence>
<sequence length="235" mass="26199">MTVTAPANTIVFIPGLACTGAVFSHQIASLKEHAIMIAETFGQDTIEAMARRLLDHAPEKFALAGYSMGGYIALETIRIAPERVDRLALISTNARIDLPAQTQLRQAQMEIVKKGGYHKIAAIQYTQLVHPARHTDITLRQTIVDMAEEVGAENYLKQQHAIINRRDQRPNLSSIQCPTIILAGADDKLLPLDRSYEMHESITQSELHILPHCGHIAPLEHPAHTNELIQDWINR</sequence>
<evidence type="ECO:0000313" key="3">
    <source>
        <dbReference type="Proteomes" id="UP000076577"/>
    </source>
</evidence>
<organism evidence="2 3">
    <name type="scientific">Pseudovibrio axinellae</name>
    <dbReference type="NCBI Taxonomy" id="989403"/>
    <lineage>
        <taxon>Bacteria</taxon>
        <taxon>Pseudomonadati</taxon>
        <taxon>Pseudomonadota</taxon>
        <taxon>Alphaproteobacteria</taxon>
        <taxon>Hyphomicrobiales</taxon>
        <taxon>Stappiaceae</taxon>
        <taxon>Pseudovibrio</taxon>
    </lineage>
</organism>
<proteinExistence type="predicted"/>
<dbReference type="AlphaFoldDB" id="A0A165WIG4"/>
<accession>A0A165WIG4</accession>
<dbReference type="RefSeq" id="WP_074881834.1">
    <property type="nucleotide sequence ID" value="NZ_FOFM01000002.1"/>
</dbReference>
<dbReference type="STRING" id="989403.SAMN05421798_10211"/>
<name>A0A165WIG4_9HYPH</name>
<dbReference type="GO" id="GO:0016787">
    <property type="term" value="F:hydrolase activity"/>
    <property type="evidence" value="ECO:0007669"/>
    <property type="project" value="UniProtKB-KW"/>
</dbReference>
<dbReference type="PATRIC" id="fig|989403.3.peg.3701"/>
<dbReference type="InterPro" id="IPR050266">
    <property type="entry name" value="AB_hydrolase_sf"/>
</dbReference>
<dbReference type="PANTHER" id="PTHR43798">
    <property type="entry name" value="MONOACYLGLYCEROL LIPASE"/>
    <property type="match status" value="1"/>
</dbReference>
<dbReference type="EMBL" id="LMCB01000047">
    <property type="protein sequence ID" value="KZL16561.1"/>
    <property type="molecule type" value="Genomic_DNA"/>
</dbReference>
<dbReference type="Proteomes" id="UP000076577">
    <property type="component" value="Unassembled WGS sequence"/>
</dbReference>
<comment type="caution">
    <text evidence="2">The sequence shown here is derived from an EMBL/GenBank/DDBJ whole genome shotgun (WGS) entry which is preliminary data.</text>
</comment>
<dbReference type="Pfam" id="PF12697">
    <property type="entry name" value="Abhydrolase_6"/>
    <property type="match status" value="1"/>
</dbReference>
<gene>
    <name evidence="2" type="primary">mhpC</name>
    <name evidence="2" type="ORF">PsAD2_03435</name>
</gene>
<dbReference type="InterPro" id="IPR000073">
    <property type="entry name" value="AB_hydrolase_1"/>
</dbReference>
<dbReference type="SUPFAM" id="SSF53474">
    <property type="entry name" value="alpha/beta-Hydrolases"/>
    <property type="match status" value="1"/>
</dbReference>
<keyword evidence="2" id="KW-0378">Hydrolase</keyword>
<dbReference type="PRINTS" id="PR00111">
    <property type="entry name" value="ABHYDROLASE"/>
</dbReference>
<evidence type="ECO:0000259" key="1">
    <source>
        <dbReference type="Pfam" id="PF12697"/>
    </source>
</evidence>
<reference evidence="2 3" key="1">
    <citation type="journal article" date="2016" name="Front. Microbiol.">
        <title>Comparative Genomic Analysis Reveals a Diverse Repertoire of Genes Involved in Prokaryote-Eukaryote Interactions within the Pseudovibrio Genus.</title>
        <authorList>
            <person name="Romano S."/>
            <person name="Fernandez-Guerra A."/>
            <person name="Reen F.J."/>
            <person name="Glockner F.O."/>
            <person name="Crowley S.P."/>
            <person name="O'Sullivan O."/>
            <person name="Cotter P.D."/>
            <person name="Adams C."/>
            <person name="Dobson A.D."/>
            <person name="O'Gara F."/>
        </authorList>
    </citation>
    <scope>NUCLEOTIDE SEQUENCE [LARGE SCALE GENOMIC DNA]</scope>
    <source>
        <strain evidence="2 3">Ad2</strain>
    </source>
</reference>
<dbReference type="PANTHER" id="PTHR43798:SF29">
    <property type="entry name" value="AB HYDROLASE-1 DOMAIN-CONTAINING PROTEIN"/>
    <property type="match status" value="1"/>
</dbReference>
<dbReference type="Gene3D" id="3.40.50.1820">
    <property type="entry name" value="alpha/beta hydrolase"/>
    <property type="match status" value="1"/>
</dbReference>
<keyword evidence="3" id="KW-1185">Reference proteome</keyword>
<dbReference type="EC" id="3.7.1.14" evidence="2"/>